<dbReference type="EMBL" id="FUBI01000103">
    <property type="protein sequence ID" value="SJH41024.1"/>
    <property type="molecule type" value="Genomic_DNA"/>
</dbReference>
<evidence type="ECO:0000313" key="8">
    <source>
        <dbReference type="Proteomes" id="UP000045991"/>
    </source>
</evidence>
<evidence type="ECO:0000313" key="5">
    <source>
        <dbReference type="EMBL" id="SJH41024.1"/>
    </source>
</evidence>
<dbReference type="EMBL" id="CXEC01000105">
    <property type="protein sequence ID" value="CSR82157.1"/>
    <property type="molecule type" value="Genomic_DNA"/>
</dbReference>
<dbReference type="Proteomes" id="UP000040926">
    <property type="component" value="Unassembled WGS sequence"/>
</dbReference>
<organism evidence="6 12">
    <name type="scientific">Shigella sonnei</name>
    <dbReference type="NCBI Taxonomy" id="624"/>
    <lineage>
        <taxon>Bacteria</taxon>
        <taxon>Pseudomonadati</taxon>
        <taxon>Pseudomonadota</taxon>
        <taxon>Gammaproteobacteria</taxon>
        <taxon>Enterobacterales</taxon>
        <taxon>Enterobacteriaceae</taxon>
        <taxon>Shigella</taxon>
    </lineage>
</organism>
<proteinExistence type="predicted"/>
<accession>A0A0I4ZVM1</accession>
<dbReference type="Proteomes" id="UP000187717">
    <property type="component" value="Unassembled WGS sequence"/>
</dbReference>
<evidence type="ECO:0000313" key="7">
    <source>
        <dbReference type="Proteomes" id="UP000040926"/>
    </source>
</evidence>
<dbReference type="Proteomes" id="UP000251393">
    <property type="component" value="Unassembled WGS sequence"/>
</dbReference>
<evidence type="ECO:0000313" key="2">
    <source>
        <dbReference type="EMBL" id="CSR82157.1"/>
    </source>
</evidence>
<name>A0A0I4ZVM1_SHISO</name>
<evidence type="ECO:0000313" key="1">
    <source>
        <dbReference type="EMBL" id="CSK93161.1"/>
    </source>
</evidence>
<evidence type="ECO:0000313" key="3">
    <source>
        <dbReference type="EMBL" id="SIX96940.1"/>
    </source>
</evidence>
<dbReference type="EMBL" id="CWXZ01000105">
    <property type="protein sequence ID" value="CSK93161.1"/>
    <property type="molecule type" value="Genomic_DNA"/>
</dbReference>
<evidence type="ECO:0000313" key="12">
    <source>
        <dbReference type="Proteomes" id="UP000251393"/>
    </source>
</evidence>
<comment type="caution">
    <text evidence="6">The sequence shown here is derived from an EMBL/GenBank/DDBJ whole genome shotgun (WGS) entry which is preliminary data.</text>
</comment>
<dbReference type="EMBL" id="FTSV01000107">
    <property type="protein sequence ID" value="SIX96940.1"/>
    <property type="molecule type" value="Genomic_DNA"/>
</dbReference>
<evidence type="ECO:0000313" key="4">
    <source>
        <dbReference type="EMBL" id="SJE19903.1"/>
    </source>
</evidence>
<evidence type="ECO:0000313" key="6">
    <source>
        <dbReference type="EMBL" id="SRR24440.1"/>
    </source>
</evidence>
<sequence>MSRWPGCGGAAESRRGKVASILRETEQKTAIHTLNQSEPSSLIVGSVHMSKSGVEETSVLWCFFNLFGVLIPIDQGNNIALKEFTAHRIKCTVFPFNSPIMFYSFYSPVRAVCFHQLIQ</sequence>
<dbReference type="EMBL" id="UDYI01000105">
    <property type="protein sequence ID" value="SRR24440.1"/>
    <property type="molecule type" value="Genomic_DNA"/>
</dbReference>
<dbReference type="Proteomes" id="UP000188006">
    <property type="component" value="Unassembled WGS sequence"/>
</dbReference>
<dbReference type="Proteomes" id="UP000187708">
    <property type="component" value="Unassembled WGS sequence"/>
</dbReference>
<dbReference type="Proteomes" id="UP000045991">
    <property type="component" value="Unassembled WGS sequence"/>
</dbReference>
<reference evidence="6 12" key="2">
    <citation type="submission" date="2018-06" db="EMBL/GenBank/DDBJ databases">
        <authorList>
            <consortium name="Pathogen Informatics"/>
            <person name="Doyle S."/>
        </authorList>
    </citation>
    <scope>NUCLEOTIDE SEQUENCE [LARGE SCALE GENOMIC DNA]</scope>
    <source>
        <strain evidence="6 12">4028STDY6275292</strain>
    </source>
</reference>
<dbReference type="AlphaFoldDB" id="A0A0I4ZVM1"/>
<evidence type="ECO:0000313" key="10">
    <source>
        <dbReference type="Proteomes" id="UP000187717"/>
    </source>
</evidence>
<protein>
    <submittedName>
        <fullName evidence="1 6">Transposase</fullName>
    </submittedName>
</protein>
<evidence type="ECO:0000313" key="9">
    <source>
        <dbReference type="Proteomes" id="UP000187708"/>
    </source>
</evidence>
<reference evidence="9 10" key="1">
    <citation type="submission" date="2017-01" db="EMBL/GenBank/DDBJ databases">
        <authorList>
            <consortium name="Pathogen Informatics"/>
        </authorList>
    </citation>
    <scope>NUCLEOTIDE SEQUENCE [LARGE SCALE GENOMIC DNA]</scope>
    <source>
        <strain evidence="2 7">20003593_1361393</strain>
        <strain evidence="1 8">20352044</strain>
        <strain evidence="3 9">2090STDY5461769</strain>
        <strain evidence="4 10">3626STDY6095480</strain>
        <strain evidence="5">Sh1405</strain>
        <strain evidence="11">sh1405</strain>
    </source>
</reference>
<evidence type="ECO:0000313" key="11">
    <source>
        <dbReference type="Proteomes" id="UP000188006"/>
    </source>
</evidence>
<dbReference type="EMBL" id="FTXV01000122">
    <property type="protein sequence ID" value="SJE19903.1"/>
    <property type="molecule type" value="Genomic_DNA"/>
</dbReference>
<gene>
    <name evidence="2" type="ORF">ERS008175_03190</name>
    <name evidence="1" type="ORF">ERS428554_03469</name>
    <name evidence="5" type="ORF">SAMEA1569760_03288</name>
    <name evidence="3" type="ORF">SAMEA2054241_03034</name>
    <name evidence="4" type="ORF">SAMEA3356023_03568</name>
    <name evidence="6" type="ORF">SAMEA3710766_03397</name>
</gene>